<dbReference type="PANTHER" id="PTHR25462">
    <property type="entry name" value="BONUS, ISOFORM C-RELATED"/>
    <property type="match status" value="1"/>
</dbReference>
<accession>A0AAV0XBA5</accession>
<dbReference type="EMBL" id="CARXXK010000004">
    <property type="protein sequence ID" value="CAI6364926.1"/>
    <property type="molecule type" value="Genomic_DNA"/>
</dbReference>
<evidence type="ECO:0000256" key="2">
    <source>
        <dbReference type="SAM" id="Coils"/>
    </source>
</evidence>
<reference evidence="4 5" key="1">
    <citation type="submission" date="2023-01" db="EMBL/GenBank/DDBJ databases">
        <authorList>
            <person name="Whitehead M."/>
        </authorList>
    </citation>
    <scope>NUCLEOTIDE SEQUENCE [LARGE SCALE GENOMIC DNA]</scope>
</reference>
<name>A0AAV0XBA5_9HEMI</name>
<evidence type="ECO:0000313" key="5">
    <source>
        <dbReference type="Proteomes" id="UP001160148"/>
    </source>
</evidence>
<keyword evidence="1" id="KW-0479">Metal-binding</keyword>
<evidence type="ECO:0000259" key="3">
    <source>
        <dbReference type="PROSITE" id="PS50119"/>
    </source>
</evidence>
<gene>
    <name evidence="4" type="ORF">MEUPH1_LOCUS19697</name>
</gene>
<dbReference type="PANTHER" id="PTHR25462:SF304">
    <property type="entry name" value="BONUS, ISOFORM C"/>
    <property type="match status" value="1"/>
</dbReference>
<keyword evidence="2" id="KW-0175">Coiled coil</keyword>
<feature type="domain" description="B box-type" evidence="3">
    <location>
        <begin position="128"/>
        <end position="169"/>
    </location>
</feature>
<organism evidence="4 5">
    <name type="scientific">Macrosiphum euphorbiae</name>
    <name type="common">potato aphid</name>
    <dbReference type="NCBI Taxonomy" id="13131"/>
    <lineage>
        <taxon>Eukaryota</taxon>
        <taxon>Metazoa</taxon>
        <taxon>Ecdysozoa</taxon>
        <taxon>Arthropoda</taxon>
        <taxon>Hexapoda</taxon>
        <taxon>Insecta</taxon>
        <taxon>Pterygota</taxon>
        <taxon>Neoptera</taxon>
        <taxon>Paraneoptera</taxon>
        <taxon>Hemiptera</taxon>
        <taxon>Sternorrhyncha</taxon>
        <taxon>Aphidomorpha</taxon>
        <taxon>Aphidoidea</taxon>
        <taxon>Aphididae</taxon>
        <taxon>Macrosiphini</taxon>
        <taxon>Macrosiphum</taxon>
    </lineage>
</organism>
<dbReference type="Proteomes" id="UP001160148">
    <property type="component" value="Unassembled WGS sequence"/>
</dbReference>
<dbReference type="InterPro" id="IPR000315">
    <property type="entry name" value="Znf_B-box"/>
</dbReference>
<keyword evidence="1" id="KW-0863">Zinc-finger</keyword>
<comment type="caution">
    <text evidence="4">The sequence shown here is derived from an EMBL/GenBank/DDBJ whole genome shotgun (WGS) entry which is preliminary data.</text>
</comment>
<dbReference type="InterPro" id="IPR047153">
    <property type="entry name" value="TRIM45/56/19-like"/>
</dbReference>
<feature type="coiled-coil region" evidence="2">
    <location>
        <begin position="184"/>
        <end position="218"/>
    </location>
</feature>
<evidence type="ECO:0000313" key="4">
    <source>
        <dbReference type="EMBL" id="CAI6364926.1"/>
    </source>
</evidence>
<protein>
    <recommendedName>
        <fullName evidence="3">B box-type domain-containing protein</fullName>
    </recommendedName>
</protein>
<dbReference type="PROSITE" id="PS50119">
    <property type="entry name" value="ZF_BBOX"/>
    <property type="match status" value="1"/>
</dbReference>
<proteinExistence type="predicted"/>
<dbReference type="GO" id="GO:0061630">
    <property type="term" value="F:ubiquitin protein ligase activity"/>
    <property type="evidence" value="ECO:0007669"/>
    <property type="project" value="TreeGrafter"/>
</dbReference>
<keyword evidence="5" id="KW-1185">Reference proteome</keyword>
<dbReference type="GO" id="GO:0008270">
    <property type="term" value="F:zinc ion binding"/>
    <property type="evidence" value="ECO:0007669"/>
    <property type="project" value="UniProtKB-KW"/>
</dbReference>
<dbReference type="SUPFAM" id="SSF57845">
    <property type="entry name" value="B-box zinc-binding domain"/>
    <property type="match status" value="1"/>
</dbReference>
<dbReference type="Gene3D" id="3.30.160.60">
    <property type="entry name" value="Classic Zinc Finger"/>
    <property type="match status" value="1"/>
</dbReference>
<dbReference type="AlphaFoldDB" id="A0AAV0XBA5"/>
<keyword evidence="1" id="KW-0862">Zinc</keyword>
<sequence length="364" mass="41818">MNSDNAKNKNVDLWSVGKCVFCKEKVEEDSKILKCLHIICKDCTKREVTDLGVRCKCKIVTKGELIDYSTEPLNKPQVKLCCETYCQEIAKKICLYCKSMYCKPCSKIHPIKNKDHDPALIKTYPLKKEFLPCPKCMKKCVELFCMKCLQINCSLCHLLHHKKHNFKVLSTMATETKAEFQTLLIKISKDNNNLKCRMRRLDENIDKLMSEKKEINDKIDKSIIVLHKEIDKRSFELKKILETHIANAVNSINISKEVLNGFKKENEYYHSLTSSVINHNKTFGYIQLSKIFKDKMAIASSQIQHIPKETANCKAKLVYNDEHSMRKCVEAIQGMENIISSAAVNLSVFKNTVDSNNVVPLSEL</sequence>
<evidence type="ECO:0000256" key="1">
    <source>
        <dbReference type="PROSITE-ProRule" id="PRU00024"/>
    </source>
</evidence>